<evidence type="ECO:0000313" key="4">
    <source>
        <dbReference type="EMBL" id="MDQ4212550.1"/>
    </source>
</evidence>
<dbReference type="RefSeq" id="WP_308487485.1">
    <property type="nucleotide sequence ID" value="NZ_JAVFCB010000001.1"/>
</dbReference>
<dbReference type="InterPro" id="IPR005164">
    <property type="entry name" value="Allantoicase"/>
</dbReference>
<feature type="domain" description="Allantoicase" evidence="3">
    <location>
        <begin position="181"/>
        <end position="314"/>
    </location>
</feature>
<dbReference type="EMBL" id="JAVFCB010000001">
    <property type="protein sequence ID" value="MDQ4212550.1"/>
    <property type="molecule type" value="Genomic_DNA"/>
</dbReference>
<reference evidence="4 5" key="1">
    <citation type="submission" date="2023-08" db="EMBL/GenBank/DDBJ databases">
        <title>Microbacterium sp. nov., isolated from a waste landfill.</title>
        <authorList>
            <person name="Wen W."/>
        </authorList>
    </citation>
    <scope>NUCLEOTIDE SEQUENCE [LARGE SCALE GENOMIC DNA]</scope>
    <source>
        <strain evidence="4 5">ASV81</strain>
    </source>
</reference>
<dbReference type="Gene3D" id="2.60.120.260">
    <property type="entry name" value="Galactose-binding domain-like"/>
    <property type="match status" value="2"/>
</dbReference>
<proteinExistence type="inferred from homology"/>
<dbReference type="Pfam" id="PF03561">
    <property type="entry name" value="Allantoicase"/>
    <property type="match status" value="2"/>
</dbReference>
<dbReference type="Proteomes" id="UP001230289">
    <property type="component" value="Unassembled WGS sequence"/>
</dbReference>
<evidence type="ECO:0000256" key="1">
    <source>
        <dbReference type="ARBA" id="ARBA00009242"/>
    </source>
</evidence>
<feature type="compositionally biased region" description="Basic and acidic residues" evidence="2">
    <location>
        <begin position="32"/>
        <end position="43"/>
    </location>
</feature>
<gene>
    <name evidence="4" type="ORF">RBR11_01305</name>
</gene>
<feature type="region of interest" description="Disordered" evidence="2">
    <location>
        <begin position="32"/>
        <end position="55"/>
    </location>
</feature>
<feature type="domain" description="Allantoicase" evidence="3">
    <location>
        <begin position="13"/>
        <end position="162"/>
    </location>
</feature>
<evidence type="ECO:0000256" key="2">
    <source>
        <dbReference type="SAM" id="MobiDB-lite"/>
    </source>
</evidence>
<evidence type="ECO:0000313" key="5">
    <source>
        <dbReference type="Proteomes" id="UP001230289"/>
    </source>
</evidence>
<dbReference type="PANTHER" id="PTHR12045">
    <property type="entry name" value="ALLANTOICASE"/>
    <property type="match status" value="1"/>
</dbReference>
<evidence type="ECO:0000259" key="3">
    <source>
        <dbReference type="Pfam" id="PF03561"/>
    </source>
</evidence>
<name>A0ABU0XED8_9MICO</name>
<protein>
    <recommendedName>
        <fullName evidence="3">Allantoicase domain-containing protein</fullName>
    </recommendedName>
</protein>
<comment type="similarity">
    <text evidence="1">Belongs to the allantoicase family.</text>
</comment>
<sequence>METRLNLASKRLGASVMATTDEHFGAAEHLVKDSESVAPDRSRPGPRGTVYDGWETRRHTPEEEWALVRLGAPGIVHEVIADTAHFHGNVPVAVELESFAVDGYPTSDEVLNSPRRTLVSRSACGPDQYNVLPSEDGLIATHLLLRLLPDGGVSRLRAYGEVVLDPRRVRPSMDLASVPAGGHVVSSSTAFMPPTNVLMPRTAASIGEGWETGRRRGAGHDEIVIGLADVACLSAIEIDTTHFGGNAADAFSAEYLPEGASGDVESEWRPLMPRTRLLSDQRHAFPITEYVEAARVRVRIHPDGGISAVRLFGDLVPRVRGRVIRRWLAALPEPFVRGLARSAELSAHGSDLLAGRGVEDRGAVLLDVEAAAHLDGLTGDDADRFDRLFYRPAASWAGVGQGARP</sequence>
<organism evidence="4 5">
    <name type="scientific">Microbacterium capsulatum</name>
    <dbReference type="NCBI Taxonomy" id="3041921"/>
    <lineage>
        <taxon>Bacteria</taxon>
        <taxon>Bacillati</taxon>
        <taxon>Actinomycetota</taxon>
        <taxon>Actinomycetes</taxon>
        <taxon>Micrococcales</taxon>
        <taxon>Microbacteriaceae</taxon>
        <taxon>Microbacterium</taxon>
    </lineage>
</organism>
<comment type="caution">
    <text evidence="4">The sequence shown here is derived from an EMBL/GenBank/DDBJ whole genome shotgun (WGS) entry which is preliminary data.</text>
</comment>
<keyword evidence="5" id="KW-1185">Reference proteome</keyword>
<accession>A0ABU0XED8</accession>
<dbReference type="SUPFAM" id="SSF49785">
    <property type="entry name" value="Galactose-binding domain-like"/>
    <property type="match status" value="2"/>
</dbReference>
<dbReference type="InterPro" id="IPR008979">
    <property type="entry name" value="Galactose-bd-like_sf"/>
</dbReference>
<dbReference type="PANTHER" id="PTHR12045:SF3">
    <property type="entry name" value="INACTIVE ALLANTOICASE-RELATED"/>
    <property type="match status" value="1"/>
</dbReference>
<dbReference type="InterPro" id="IPR015908">
    <property type="entry name" value="Allantoicase_dom"/>
</dbReference>